<evidence type="ECO:0000313" key="2">
    <source>
        <dbReference type="Proteomes" id="UP001228044"/>
    </source>
</evidence>
<dbReference type="EMBL" id="JAUHHC010000005">
    <property type="protein sequence ID" value="MDN3922615.1"/>
    <property type="molecule type" value="Genomic_DNA"/>
</dbReference>
<sequence length="64" mass="6958">MSSLQLHLTPRLRNLRRRAVYPLLCLLSLLFLPLQPDDHPLHFAAQIAQGLVGSSITLLASGGG</sequence>
<proteinExistence type="predicted"/>
<reference evidence="1 2" key="1">
    <citation type="submission" date="2023-06" db="EMBL/GenBank/DDBJ databases">
        <title>Pelomonas sp. PFR6 16S ribosomal RNA gene Genome sequencing and assembly.</title>
        <authorList>
            <person name="Woo H."/>
        </authorList>
    </citation>
    <scope>NUCLEOTIDE SEQUENCE [LARGE SCALE GENOMIC DNA]</scope>
    <source>
        <strain evidence="1 2">PFR6</strain>
    </source>
</reference>
<evidence type="ECO:0000313" key="1">
    <source>
        <dbReference type="EMBL" id="MDN3922615.1"/>
    </source>
</evidence>
<organism evidence="1 2">
    <name type="scientific">Roseateles violae</name>
    <dbReference type="NCBI Taxonomy" id="3058042"/>
    <lineage>
        <taxon>Bacteria</taxon>
        <taxon>Pseudomonadati</taxon>
        <taxon>Pseudomonadota</taxon>
        <taxon>Betaproteobacteria</taxon>
        <taxon>Burkholderiales</taxon>
        <taxon>Sphaerotilaceae</taxon>
        <taxon>Roseateles</taxon>
    </lineage>
</organism>
<comment type="caution">
    <text evidence="1">The sequence shown here is derived from an EMBL/GenBank/DDBJ whole genome shotgun (WGS) entry which is preliminary data.</text>
</comment>
<dbReference type="Proteomes" id="UP001228044">
    <property type="component" value="Unassembled WGS sequence"/>
</dbReference>
<name>A0ABT8DWH1_9BURK</name>
<protein>
    <submittedName>
        <fullName evidence="1">Uncharacterized protein</fullName>
    </submittedName>
</protein>
<accession>A0ABT8DWH1</accession>
<gene>
    <name evidence="1" type="ORF">QWJ38_20175</name>
</gene>
<dbReference type="RefSeq" id="WP_290360911.1">
    <property type="nucleotide sequence ID" value="NZ_JAUHHC010000005.1"/>
</dbReference>
<keyword evidence="2" id="KW-1185">Reference proteome</keyword>